<keyword evidence="3" id="KW-0804">Transcription</keyword>
<dbReference type="PANTHER" id="PTHR30204:SF67">
    <property type="entry name" value="HTH-TYPE TRANSCRIPTIONAL REGULATOR MLRA-RELATED"/>
    <property type="match status" value="1"/>
</dbReference>
<dbReference type="PANTHER" id="PTHR30204">
    <property type="entry name" value="REDOX-CYCLING DRUG-SENSING TRANSCRIPTIONAL ACTIVATOR SOXR"/>
    <property type="match status" value="1"/>
</dbReference>
<evidence type="ECO:0000259" key="6">
    <source>
        <dbReference type="PROSITE" id="PS50937"/>
    </source>
</evidence>
<gene>
    <name evidence="7" type="ORF">N2599_34330</name>
</gene>
<dbReference type="Pfam" id="PF13411">
    <property type="entry name" value="MerR_1"/>
    <property type="match status" value="1"/>
</dbReference>
<sequence>MQRSRRFLESSVPITGKLRLNESAEMNHEKKYINIAEAARRAGVSPSTLRLWEKENLIVPSRSEKGHRRYDADQVTQLNEIASHRKSRRLTIPGIREYLGKSSPEAATPRDAIDAIPEMKELEQLEHENTRLKQRVVALERKISAVREILEVEESSPEATTPRDGSDAVPE</sequence>
<evidence type="ECO:0000313" key="8">
    <source>
        <dbReference type="Proteomes" id="UP001060123"/>
    </source>
</evidence>
<dbReference type="EMBL" id="CP104145">
    <property type="protein sequence ID" value="UWU19319.1"/>
    <property type="molecule type" value="Genomic_DNA"/>
</dbReference>
<evidence type="ECO:0000256" key="4">
    <source>
        <dbReference type="SAM" id="Coils"/>
    </source>
</evidence>
<evidence type="ECO:0000256" key="1">
    <source>
        <dbReference type="ARBA" id="ARBA00023015"/>
    </source>
</evidence>
<reference evidence="7" key="1">
    <citation type="submission" date="2022-09" db="EMBL/GenBank/DDBJ databases">
        <title>Australian commercial rhizobial inoculants.</title>
        <authorList>
            <person name="Kohlmeier M.G."/>
            <person name="O'Hara G.W."/>
            <person name="Colombi E."/>
            <person name="Ramsay J.P."/>
            <person name="Terpolilli J."/>
        </authorList>
    </citation>
    <scope>NUCLEOTIDE SEQUENCE</scope>
    <source>
        <strain evidence="7">WSM1592</strain>
        <plasmid evidence="7">pWSM1592_2</plasmid>
    </source>
</reference>
<feature type="domain" description="HTH merR-type" evidence="6">
    <location>
        <begin position="32"/>
        <end position="85"/>
    </location>
</feature>
<name>A0ABY5XXF4_RHISU</name>
<feature type="coiled-coil region" evidence="4">
    <location>
        <begin position="122"/>
        <end position="149"/>
    </location>
</feature>
<keyword evidence="1" id="KW-0805">Transcription regulation</keyword>
<dbReference type="PROSITE" id="PS00552">
    <property type="entry name" value="HTH_MERR_1"/>
    <property type="match status" value="1"/>
</dbReference>
<proteinExistence type="predicted"/>
<keyword evidence="4" id="KW-0175">Coiled coil</keyword>
<feature type="region of interest" description="Disordered" evidence="5">
    <location>
        <begin position="152"/>
        <end position="171"/>
    </location>
</feature>
<geneLocation type="plasmid" evidence="7 8">
    <name>pWSM1592_2</name>
</geneLocation>
<dbReference type="SUPFAM" id="SSF46955">
    <property type="entry name" value="Putative DNA-binding domain"/>
    <property type="match status" value="1"/>
</dbReference>
<evidence type="ECO:0000256" key="3">
    <source>
        <dbReference type="ARBA" id="ARBA00023163"/>
    </source>
</evidence>
<evidence type="ECO:0000313" key="7">
    <source>
        <dbReference type="EMBL" id="UWU19319.1"/>
    </source>
</evidence>
<organism evidence="7 8">
    <name type="scientific">Rhizobium sullae</name>
    <name type="common">Rhizobium hedysari</name>
    <dbReference type="NCBI Taxonomy" id="50338"/>
    <lineage>
        <taxon>Bacteria</taxon>
        <taxon>Pseudomonadati</taxon>
        <taxon>Pseudomonadota</taxon>
        <taxon>Alphaproteobacteria</taxon>
        <taxon>Hyphomicrobiales</taxon>
        <taxon>Rhizobiaceae</taxon>
        <taxon>Rhizobium/Agrobacterium group</taxon>
        <taxon>Rhizobium</taxon>
    </lineage>
</organism>
<protein>
    <submittedName>
        <fullName evidence="7">MerR family transcriptional regulator</fullName>
    </submittedName>
</protein>
<keyword evidence="7" id="KW-0614">Plasmid</keyword>
<dbReference type="InterPro" id="IPR000551">
    <property type="entry name" value="MerR-type_HTH_dom"/>
</dbReference>
<evidence type="ECO:0000256" key="2">
    <source>
        <dbReference type="ARBA" id="ARBA00023125"/>
    </source>
</evidence>
<dbReference type="Proteomes" id="UP001060123">
    <property type="component" value="Plasmid pWSM1592_2"/>
</dbReference>
<dbReference type="Gene3D" id="1.10.1660.10">
    <property type="match status" value="1"/>
</dbReference>
<dbReference type="CDD" id="cd00592">
    <property type="entry name" value="HTH_MerR-like"/>
    <property type="match status" value="1"/>
</dbReference>
<dbReference type="PROSITE" id="PS50937">
    <property type="entry name" value="HTH_MERR_2"/>
    <property type="match status" value="1"/>
</dbReference>
<dbReference type="InterPro" id="IPR009061">
    <property type="entry name" value="DNA-bd_dom_put_sf"/>
</dbReference>
<keyword evidence="8" id="KW-1185">Reference proteome</keyword>
<dbReference type="SMART" id="SM00422">
    <property type="entry name" value="HTH_MERR"/>
    <property type="match status" value="1"/>
</dbReference>
<dbReference type="InterPro" id="IPR047057">
    <property type="entry name" value="MerR_fam"/>
</dbReference>
<accession>A0ABY5XXF4</accession>
<evidence type="ECO:0000256" key="5">
    <source>
        <dbReference type="SAM" id="MobiDB-lite"/>
    </source>
</evidence>
<keyword evidence="2" id="KW-0238">DNA-binding</keyword>